<accession>A0AAV6Q4T6</accession>
<evidence type="ECO:0000256" key="1">
    <source>
        <dbReference type="SAM" id="MobiDB-lite"/>
    </source>
</evidence>
<feature type="compositionally biased region" description="Basic and acidic residues" evidence="1">
    <location>
        <begin position="1"/>
        <end position="11"/>
    </location>
</feature>
<organism evidence="2 3">
    <name type="scientific">Solea senegalensis</name>
    <name type="common">Senegalese sole</name>
    <dbReference type="NCBI Taxonomy" id="28829"/>
    <lineage>
        <taxon>Eukaryota</taxon>
        <taxon>Metazoa</taxon>
        <taxon>Chordata</taxon>
        <taxon>Craniata</taxon>
        <taxon>Vertebrata</taxon>
        <taxon>Euteleostomi</taxon>
        <taxon>Actinopterygii</taxon>
        <taxon>Neopterygii</taxon>
        <taxon>Teleostei</taxon>
        <taxon>Neoteleostei</taxon>
        <taxon>Acanthomorphata</taxon>
        <taxon>Carangaria</taxon>
        <taxon>Pleuronectiformes</taxon>
        <taxon>Pleuronectoidei</taxon>
        <taxon>Soleidae</taxon>
        <taxon>Solea</taxon>
    </lineage>
</organism>
<proteinExistence type="predicted"/>
<dbReference type="AlphaFoldDB" id="A0AAV6Q4T6"/>
<protein>
    <submittedName>
        <fullName evidence="2">Uncharacterized protein</fullName>
    </submittedName>
</protein>
<evidence type="ECO:0000313" key="3">
    <source>
        <dbReference type="Proteomes" id="UP000693946"/>
    </source>
</evidence>
<keyword evidence="3" id="KW-1185">Reference proteome</keyword>
<gene>
    <name evidence="2" type="ORF">JOB18_012544</name>
</gene>
<dbReference type="EMBL" id="JAGKHQ010000019">
    <property type="protein sequence ID" value="KAG7482074.1"/>
    <property type="molecule type" value="Genomic_DNA"/>
</dbReference>
<feature type="region of interest" description="Disordered" evidence="1">
    <location>
        <begin position="1"/>
        <end position="52"/>
    </location>
</feature>
<feature type="compositionally biased region" description="Polar residues" evidence="1">
    <location>
        <begin position="39"/>
        <end position="48"/>
    </location>
</feature>
<sequence length="131" mass="15168">MECKVGREPHSCHTLPRSATNDSTTRRLHSKKRRDSRSAQRGNLGTGTESEREHPFHFKCYFMASGLMKRQASVYSQPMLPLIYLLSEQGLRLHYFKSTSCFPDPTHLNQSTKSDRGVMDYEERRLSCREA</sequence>
<feature type="compositionally biased region" description="Basic residues" evidence="1">
    <location>
        <begin position="26"/>
        <end position="35"/>
    </location>
</feature>
<comment type="caution">
    <text evidence="2">The sequence shown here is derived from an EMBL/GenBank/DDBJ whole genome shotgun (WGS) entry which is preliminary data.</text>
</comment>
<evidence type="ECO:0000313" key="2">
    <source>
        <dbReference type="EMBL" id="KAG7482074.1"/>
    </source>
</evidence>
<name>A0AAV6Q4T6_SOLSE</name>
<dbReference type="Proteomes" id="UP000693946">
    <property type="component" value="Linkage Group LG7"/>
</dbReference>
<reference evidence="2 3" key="1">
    <citation type="journal article" date="2021" name="Sci. Rep.">
        <title>Chromosome anchoring in Senegalese sole (Solea senegalensis) reveals sex-associated markers and genome rearrangements in flatfish.</title>
        <authorList>
            <person name="Guerrero-Cozar I."/>
            <person name="Gomez-Garrido J."/>
            <person name="Berbel C."/>
            <person name="Martinez-Blanch J.F."/>
            <person name="Alioto T."/>
            <person name="Claros M.G."/>
            <person name="Gagnaire P.A."/>
            <person name="Manchado M."/>
        </authorList>
    </citation>
    <scope>NUCLEOTIDE SEQUENCE [LARGE SCALE GENOMIC DNA]</scope>
    <source>
        <strain evidence="2">Sse05_10M</strain>
    </source>
</reference>